<sequence length="257" mass="28507">MAEAQVDDAVSEVEAGLKAAKRQRRMEQLQEIIRRFLANILHSKGNKSLTFDAWNFLLSELDRKIHILKVISVDDIWLAVGRMKTDDIKTLAAIFKVLSEKIFPSNYDEKLHYLRRLVGHAALGQEYALPSMTSSSAATKGIAALKSEGLTLGGMREAGFHAIELLGEGYTAFELFQAGFTLRDLRGANVTVKGLVDGGFVNDSDGCIRLRQAGYTMYDISTSGLFTSEQCIYAGYPRREILDTGMTFKKVKGRTAR</sequence>
<evidence type="ECO:0000313" key="1">
    <source>
        <dbReference type="EMBL" id="KAK3264052.1"/>
    </source>
</evidence>
<evidence type="ECO:0000313" key="2">
    <source>
        <dbReference type="Proteomes" id="UP001190700"/>
    </source>
</evidence>
<dbReference type="AlphaFoldDB" id="A0AAE0FQA1"/>
<reference evidence="1 2" key="1">
    <citation type="journal article" date="2015" name="Genome Biol. Evol.">
        <title>Comparative Genomics of a Bacterivorous Green Alga Reveals Evolutionary Causalities and Consequences of Phago-Mixotrophic Mode of Nutrition.</title>
        <authorList>
            <person name="Burns J.A."/>
            <person name="Paasch A."/>
            <person name="Narechania A."/>
            <person name="Kim E."/>
        </authorList>
    </citation>
    <scope>NUCLEOTIDE SEQUENCE [LARGE SCALE GENOMIC DNA]</scope>
    <source>
        <strain evidence="1 2">PLY_AMNH</strain>
    </source>
</reference>
<gene>
    <name evidence="1" type="ORF">CYMTET_27183</name>
</gene>
<protein>
    <submittedName>
        <fullName evidence="1">Uncharacterized protein</fullName>
    </submittedName>
</protein>
<name>A0AAE0FQA1_9CHLO</name>
<dbReference type="EMBL" id="LGRX02014825">
    <property type="protein sequence ID" value="KAK3264052.1"/>
    <property type="molecule type" value="Genomic_DNA"/>
</dbReference>
<organism evidence="1 2">
    <name type="scientific">Cymbomonas tetramitiformis</name>
    <dbReference type="NCBI Taxonomy" id="36881"/>
    <lineage>
        <taxon>Eukaryota</taxon>
        <taxon>Viridiplantae</taxon>
        <taxon>Chlorophyta</taxon>
        <taxon>Pyramimonadophyceae</taxon>
        <taxon>Pyramimonadales</taxon>
        <taxon>Pyramimonadaceae</taxon>
        <taxon>Cymbomonas</taxon>
    </lineage>
</organism>
<dbReference type="Proteomes" id="UP001190700">
    <property type="component" value="Unassembled WGS sequence"/>
</dbReference>
<accession>A0AAE0FQA1</accession>
<proteinExistence type="predicted"/>
<comment type="caution">
    <text evidence="1">The sequence shown here is derived from an EMBL/GenBank/DDBJ whole genome shotgun (WGS) entry which is preliminary data.</text>
</comment>
<keyword evidence="2" id="KW-1185">Reference proteome</keyword>